<evidence type="ECO:0000313" key="3">
    <source>
        <dbReference type="Proteomes" id="UP001061958"/>
    </source>
</evidence>
<accession>A0A9C7UUD7</accession>
<organism evidence="2 3">
    <name type="scientific">Galdieria partita</name>
    <dbReference type="NCBI Taxonomy" id="83374"/>
    <lineage>
        <taxon>Eukaryota</taxon>
        <taxon>Rhodophyta</taxon>
        <taxon>Bangiophyceae</taxon>
        <taxon>Galdieriales</taxon>
        <taxon>Galdieriaceae</taxon>
        <taxon>Galdieria</taxon>
    </lineage>
</organism>
<reference evidence="2" key="2">
    <citation type="submission" date="2022-01" db="EMBL/GenBank/DDBJ databases">
        <authorList>
            <person name="Hirooka S."/>
            <person name="Miyagishima S.Y."/>
        </authorList>
    </citation>
    <scope>NUCLEOTIDE SEQUENCE</scope>
    <source>
        <strain evidence="2">NBRC 102759</strain>
    </source>
</reference>
<feature type="compositionally biased region" description="Polar residues" evidence="1">
    <location>
        <begin position="76"/>
        <end position="113"/>
    </location>
</feature>
<proteinExistence type="predicted"/>
<dbReference type="EMBL" id="BQMJ01000070">
    <property type="protein sequence ID" value="GJQ15517.1"/>
    <property type="molecule type" value="Genomic_DNA"/>
</dbReference>
<evidence type="ECO:0000256" key="1">
    <source>
        <dbReference type="SAM" id="MobiDB-lite"/>
    </source>
</evidence>
<protein>
    <submittedName>
        <fullName evidence="2">Uncharacterized protein</fullName>
    </submittedName>
</protein>
<dbReference type="AlphaFoldDB" id="A0A9C7UUD7"/>
<keyword evidence="3" id="KW-1185">Reference proteome</keyword>
<feature type="compositionally biased region" description="Low complexity" evidence="1">
    <location>
        <begin position="292"/>
        <end position="329"/>
    </location>
</feature>
<feature type="compositionally biased region" description="Polar residues" evidence="1">
    <location>
        <begin position="394"/>
        <end position="405"/>
    </location>
</feature>
<feature type="region of interest" description="Disordered" evidence="1">
    <location>
        <begin position="51"/>
        <end position="113"/>
    </location>
</feature>
<reference evidence="2" key="1">
    <citation type="journal article" date="2022" name="Proc. Natl. Acad. Sci. U.S.A.">
        <title>Life cycle and functional genomics of the unicellular red alga Galdieria for elucidating algal and plant evolution and industrial use.</title>
        <authorList>
            <person name="Hirooka S."/>
            <person name="Itabashi T."/>
            <person name="Ichinose T.M."/>
            <person name="Onuma R."/>
            <person name="Fujiwara T."/>
            <person name="Yamashita S."/>
            <person name="Jong L.W."/>
            <person name="Tomita R."/>
            <person name="Iwane A.H."/>
            <person name="Miyagishima S.Y."/>
        </authorList>
    </citation>
    <scope>NUCLEOTIDE SEQUENCE</scope>
    <source>
        <strain evidence="2">NBRC 102759</strain>
    </source>
</reference>
<feature type="region of interest" description="Disordered" evidence="1">
    <location>
        <begin position="290"/>
        <end position="339"/>
    </location>
</feature>
<feature type="compositionally biased region" description="Basic and acidic residues" evidence="1">
    <location>
        <begin position="419"/>
        <end position="435"/>
    </location>
</feature>
<gene>
    <name evidence="2" type="ORF">GpartN1_g7308.t1</name>
</gene>
<sequence length="550" mass="62331">MTMCYHRWLWCIGYWQPNSLYKLSSSTKTPIDKYLANRPFTHLGTFHQTIHSRSTQAPVSASLEWDEQHPMERRGNSSQLDPSLSSNGQTDPRFSPYQPSQSDPSVWKDNSSSVLEEQNGVVGFHHSNPSSYCSDDANPSPYIETQESLSSINGAHHQATCYTSRRNITTPSISYNNKKSTISVSVSTTYSNTSQSVLSTLNKFRGEQSESSDLAKFIAHESGKYYDLSKSYRHIRQENAYVHAFLKTRMDCPNTSVILPETVGKDRVFRFKERNVANLFDTKAVVNRESSLRGNVSDSSRSSSNNNSNHGGSSSIVHSGATGNNSSGTGRKKNPPGRLVTQRILEEEADQKERVQKEFEEKVRDVLKRKGKFSLDEETAKQLMKEYSCKKLSSGQNTLKVSSTTEESKKAKQLSAEEEQLHPQESPKKEPLESTAQDELRARLKQLEKKPNFTNLVDISQLVKVFPQDHWSAEQVNRLALFIQQTHGLSATTRLERLTKFIHQLNEEVRKSQEQEPMLETKRTRGRKPFQGSNNNKKQTLSANRKQGKK</sequence>
<name>A0A9C7UUD7_9RHOD</name>
<feature type="compositionally biased region" description="Basic and acidic residues" evidence="1">
    <location>
        <begin position="66"/>
        <end position="75"/>
    </location>
</feature>
<feature type="compositionally biased region" description="Basic and acidic residues" evidence="1">
    <location>
        <begin position="509"/>
        <end position="523"/>
    </location>
</feature>
<feature type="compositionally biased region" description="Polar residues" evidence="1">
    <location>
        <begin position="531"/>
        <end position="550"/>
    </location>
</feature>
<feature type="region of interest" description="Disordered" evidence="1">
    <location>
        <begin position="509"/>
        <end position="550"/>
    </location>
</feature>
<dbReference type="OrthoDB" id="10388164at2759"/>
<evidence type="ECO:0000313" key="2">
    <source>
        <dbReference type="EMBL" id="GJQ15517.1"/>
    </source>
</evidence>
<dbReference type="Proteomes" id="UP001061958">
    <property type="component" value="Unassembled WGS sequence"/>
</dbReference>
<feature type="region of interest" description="Disordered" evidence="1">
    <location>
        <begin position="394"/>
        <end position="435"/>
    </location>
</feature>
<comment type="caution">
    <text evidence="2">The sequence shown here is derived from an EMBL/GenBank/DDBJ whole genome shotgun (WGS) entry which is preliminary data.</text>
</comment>